<evidence type="ECO:0000313" key="1">
    <source>
        <dbReference type="EMBL" id="MET7015155.1"/>
    </source>
</evidence>
<sequence>MKPKFESLLVEAGVQGCFSGEAFVFAVEFEGDTATLCVGDAVGIGAHARKGSPRPIAIDEATRIRSAVKAILDQPQKLAGGRSTNVLKARVVWTKGHSTTEWNTQNSDIPAAEMLDLLSSLAPDKQEAIKQAYEGYFDWSYELLKLAQSIVKERGAVE</sequence>
<dbReference type="Proteomes" id="UP001549691">
    <property type="component" value="Unassembled WGS sequence"/>
</dbReference>
<keyword evidence="2" id="KW-1185">Reference proteome</keyword>
<proteinExistence type="predicted"/>
<dbReference type="RefSeq" id="WP_354601615.1">
    <property type="nucleotide sequence ID" value="NZ_JBEWZI010000013.1"/>
</dbReference>
<evidence type="ECO:0000313" key="2">
    <source>
        <dbReference type="Proteomes" id="UP001549691"/>
    </source>
</evidence>
<name>A0ABV2TML5_9RHOO</name>
<gene>
    <name evidence="1" type="ORF">ABXR19_13245</name>
</gene>
<reference evidence="1 2" key="1">
    <citation type="submission" date="2024-07" db="EMBL/GenBank/DDBJ databases">
        <title>Uliginosibacterium flavum JJ3220;KACC:17644.</title>
        <authorList>
            <person name="Kim M.K."/>
        </authorList>
    </citation>
    <scope>NUCLEOTIDE SEQUENCE [LARGE SCALE GENOMIC DNA]</scope>
    <source>
        <strain evidence="1 2">KACC:17644</strain>
    </source>
</reference>
<protein>
    <submittedName>
        <fullName evidence="1">Uncharacterized protein</fullName>
    </submittedName>
</protein>
<organism evidence="1 2">
    <name type="scientific">Uliginosibacterium flavum</name>
    <dbReference type="NCBI Taxonomy" id="1396831"/>
    <lineage>
        <taxon>Bacteria</taxon>
        <taxon>Pseudomonadati</taxon>
        <taxon>Pseudomonadota</taxon>
        <taxon>Betaproteobacteria</taxon>
        <taxon>Rhodocyclales</taxon>
        <taxon>Zoogloeaceae</taxon>
        <taxon>Uliginosibacterium</taxon>
    </lineage>
</organism>
<dbReference type="EMBL" id="JBEWZI010000013">
    <property type="protein sequence ID" value="MET7015155.1"/>
    <property type="molecule type" value="Genomic_DNA"/>
</dbReference>
<comment type="caution">
    <text evidence="1">The sequence shown here is derived from an EMBL/GenBank/DDBJ whole genome shotgun (WGS) entry which is preliminary data.</text>
</comment>
<accession>A0ABV2TML5</accession>